<dbReference type="OrthoDB" id="7170465at2"/>
<dbReference type="Gene3D" id="3.40.50.720">
    <property type="entry name" value="NAD(P)-binding Rossmann-like Domain"/>
    <property type="match status" value="1"/>
</dbReference>
<dbReference type="PANTHER" id="PTHR43245:SF55">
    <property type="entry name" value="NAD(P)-BINDING DOMAIN-CONTAINING PROTEIN"/>
    <property type="match status" value="1"/>
</dbReference>
<evidence type="ECO:0000313" key="3">
    <source>
        <dbReference type="Proteomes" id="UP000249254"/>
    </source>
</evidence>
<dbReference type="EMBL" id="QFYQ01000001">
    <property type="protein sequence ID" value="RAK53670.1"/>
    <property type="molecule type" value="Genomic_DNA"/>
</dbReference>
<feature type="domain" description="NAD-dependent epimerase/dehydratase" evidence="1">
    <location>
        <begin position="12"/>
        <end position="225"/>
    </location>
</feature>
<evidence type="ECO:0000313" key="2">
    <source>
        <dbReference type="EMBL" id="RAK53670.1"/>
    </source>
</evidence>
<dbReference type="AlphaFoldDB" id="A0A328AG12"/>
<dbReference type="InterPro" id="IPR036291">
    <property type="entry name" value="NAD(P)-bd_dom_sf"/>
</dbReference>
<dbReference type="InterPro" id="IPR050177">
    <property type="entry name" value="Lipid_A_modif_metabolic_enz"/>
</dbReference>
<dbReference type="Pfam" id="PF01370">
    <property type="entry name" value="Epimerase"/>
    <property type="match status" value="1"/>
</dbReference>
<dbReference type="SUPFAM" id="SSF51735">
    <property type="entry name" value="NAD(P)-binding Rossmann-fold domains"/>
    <property type="match status" value="1"/>
</dbReference>
<organism evidence="2 3">
    <name type="scientific">Phenylobacterium soli</name>
    <dbReference type="NCBI Taxonomy" id="2170551"/>
    <lineage>
        <taxon>Bacteria</taxon>
        <taxon>Pseudomonadati</taxon>
        <taxon>Pseudomonadota</taxon>
        <taxon>Alphaproteobacteria</taxon>
        <taxon>Caulobacterales</taxon>
        <taxon>Caulobacteraceae</taxon>
        <taxon>Phenylobacterium</taxon>
    </lineage>
</organism>
<dbReference type="PANTHER" id="PTHR43245">
    <property type="entry name" value="BIFUNCTIONAL POLYMYXIN RESISTANCE PROTEIN ARNA"/>
    <property type="match status" value="1"/>
</dbReference>
<keyword evidence="3" id="KW-1185">Reference proteome</keyword>
<gene>
    <name evidence="2" type="ORF">DJ017_03570</name>
</gene>
<evidence type="ECO:0000259" key="1">
    <source>
        <dbReference type="Pfam" id="PF01370"/>
    </source>
</evidence>
<protein>
    <recommendedName>
        <fullName evidence="1">NAD-dependent epimerase/dehydratase domain-containing protein</fullName>
    </recommendedName>
</protein>
<proteinExistence type="predicted"/>
<comment type="caution">
    <text evidence="2">The sequence shown here is derived from an EMBL/GenBank/DDBJ whole genome shotgun (WGS) entry which is preliminary data.</text>
</comment>
<accession>A0A328AG12</accession>
<name>A0A328AG12_9CAUL</name>
<sequence length="332" mass="36006">MTAHTLGQKPLALVIGATGAFGGETARQLVAGGWRVRALHRRPDQARVQTGLAADWVKGDAMSASDVRRAAEGARVIVHAANPPGYKNWRGLAAPMLDNSIAAAKAENARILLPGNVYNYGPDVFGRPIDEAAAQTPRTRKGKIRVEMERRLRDAAQSGAKSLVLRAGDFFGPAYRTGWMGQIIFQAGKPIRSLTYPGDLSVRHAWAYLPDLAATAVRLLEKEDELSAVAGFQFAGHALTGHELRAAFERAVGRKLPVMPFPWFALAAVGPFNETFRELYEMRYLWRETVTMDEARLKAVLGTVPHTPIDEAVTTTLTELGCVAPTATARAA</sequence>
<dbReference type="Proteomes" id="UP000249254">
    <property type="component" value="Unassembled WGS sequence"/>
</dbReference>
<dbReference type="RefSeq" id="WP_111527422.1">
    <property type="nucleotide sequence ID" value="NZ_JBHRSG010000005.1"/>
</dbReference>
<reference evidence="3" key="1">
    <citation type="submission" date="2018-05" db="EMBL/GenBank/DDBJ databases">
        <authorList>
            <person name="Li X."/>
        </authorList>
    </citation>
    <scope>NUCLEOTIDE SEQUENCE [LARGE SCALE GENOMIC DNA]</scope>
    <source>
        <strain evidence="3">LX32</strain>
    </source>
</reference>
<dbReference type="InterPro" id="IPR001509">
    <property type="entry name" value="Epimerase_deHydtase"/>
</dbReference>